<name>A0ABR4PBM9_9HELO</name>
<dbReference type="EMBL" id="JBFCZG010000006">
    <property type="protein sequence ID" value="KAL3420695.1"/>
    <property type="molecule type" value="Genomic_DNA"/>
</dbReference>
<feature type="region of interest" description="Disordered" evidence="1">
    <location>
        <begin position="400"/>
        <end position="428"/>
    </location>
</feature>
<evidence type="ECO:0000313" key="3">
    <source>
        <dbReference type="Proteomes" id="UP001629113"/>
    </source>
</evidence>
<evidence type="ECO:0000256" key="1">
    <source>
        <dbReference type="SAM" id="MobiDB-lite"/>
    </source>
</evidence>
<protein>
    <submittedName>
        <fullName evidence="2">Uncharacterized protein</fullName>
    </submittedName>
</protein>
<proteinExistence type="predicted"/>
<sequence length="428" mass="47991">MLRNISAGDLPTDNLHPPQSKRRKQITGNEPYETLQPSLPKKRRISTDTVTRLQVDEEQYESVGGPIAQKARIGNALKAVSQTRLAALSVPQEEDCVVDVISKLTAIVDTVRGARSIAGLTTDSITRDHVRNPEMIAQSQMRPDEYDSWTTFNDGLWHLPELDWEANQLPPSKSPKSLKLARRRAEALNRLYKTDRAHEGHVMWITQNMIEFLPMVKATARVIGAEKNLVGGGEWHANQLEDLQSVNRILSISTQICQGKKSKLIQLKMAETQQVLGDYRKTLQASRVRNSTSIRASEERISDKIGQELDNSRSHIPQQFKVAKVLPQRNSLCLYRLVEQATFRCNRCDGRKMSKLVAFAQNQYDQPICNGCYGRVCSTGAPEKQDIGGMYLPRVVPREPPSVPTAIDNDGDSLEIGQAGFQARQDEI</sequence>
<evidence type="ECO:0000313" key="2">
    <source>
        <dbReference type="EMBL" id="KAL3420695.1"/>
    </source>
</evidence>
<accession>A0ABR4PBM9</accession>
<feature type="region of interest" description="Disordered" evidence="1">
    <location>
        <begin position="1"/>
        <end position="44"/>
    </location>
</feature>
<comment type="caution">
    <text evidence="2">The sequence shown here is derived from an EMBL/GenBank/DDBJ whole genome shotgun (WGS) entry which is preliminary data.</text>
</comment>
<organism evidence="2 3">
    <name type="scientific">Phlyctema vagabunda</name>
    <dbReference type="NCBI Taxonomy" id="108571"/>
    <lineage>
        <taxon>Eukaryota</taxon>
        <taxon>Fungi</taxon>
        <taxon>Dikarya</taxon>
        <taxon>Ascomycota</taxon>
        <taxon>Pezizomycotina</taxon>
        <taxon>Leotiomycetes</taxon>
        <taxon>Helotiales</taxon>
        <taxon>Dermateaceae</taxon>
        <taxon>Phlyctema</taxon>
    </lineage>
</organism>
<reference evidence="2 3" key="1">
    <citation type="submission" date="2024-06" db="EMBL/GenBank/DDBJ databases">
        <title>Complete genome of Phlyctema vagabunda strain 19-DSS-EL-015.</title>
        <authorList>
            <person name="Fiorenzani C."/>
        </authorList>
    </citation>
    <scope>NUCLEOTIDE SEQUENCE [LARGE SCALE GENOMIC DNA]</scope>
    <source>
        <strain evidence="2 3">19-DSS-EL-015</strain>
    </source>
</reference>
<keyword evidence="3" id="KW-1185">Reference proteome</keyword>
<gene>
    <name evidence="2" type="ORF">PVAG01_07140</name>
</gene>
<dbReference type="Proteomes" id="UP001629113">
    <property type="component" value="Unassembled WGS sequence"/>
</dbReference>